<evidence type="ECO:0000256" key="13">
    <source>
        <dbReference type="SAM" id="MobiDB-lite"/>
    </source>
</evidence>
<dbReference type="OMA" id="CTECEMR"/>
<evidence type="ECO:0000256" key="6">
    <source>
        <dbReference type="ARBA" id="ARBA00022771"/>
    </source>
</evidence>
<dbReference type="SMART" id="SM00355">
    <property type="entry name" value="ZnF_C2H2"/>
    <property type="match status" value="4"/>
</dbReference>
<dbReference type="GO" id="GO:0005634">
    <property type="term" value="C:nucleus"/>
    <property type="evidence" value="ECO:0007669"/>
    <property type="project" value="UniProtKB-SubCell"/>
</dbReference>
<dbReference type="InterPro" id="IPR050717">
    <property type="entry name" value="C2H2-ZF_Transcription_Reg"/>
</dbReference>
<dbReference type="SUPFAM" id="SSF57667">
    <property type="entry name" value="beta-beta-alpha zinc fingers"/>
    <property type="match status" value="2"/>
</dbReference>
<dbReference type="Pfam" id="PF13894">
    <property type="entry name" value="zf-C2H2_4"/>
    <property type="match status" value="1"/>
</dbReference>
<dbReference type="FunFam" id="3.30.160.60:FF:001266">
    <property type="entry name" value="Zinc finger protein 662"/>
    <property type="match status" value="1"/>
</dbReference>
<evidence type="ECO:0000256" key="11">
    <source>
        <dbReference type="ARBA" id="ARBA00023242"/>
    </source>
</evidence>
<evidence type="ECO:0000313" key="16">
    <source>
        <dbReference type="Ensembl" id="ENSVKKP00000002246.1"/>
    </source>
</evidence>
<reference evidence="16" key="1">
    <citation type="submission" date="2025-08" db="UniProtKB">
        <authorList>
            <consortium name="Ensembl"/>
        </authorList>
    </citation>
    <scope>IDENTIFICATION</scope>
</reference>
<dbReference type="CDD" id="cd07936">
    <property type="entry name" value="SCAN"/>
    <property type="match status" value="1"/>
</dbReference>
<dbReference type="InterPro" id="IPR036236">
    <property type="entry name" value="Znf_C2H2_sf"/>
</dbReference>
<evidence type="ECO:0000256" key="10">
    <source>
        <dbReference type="ARBA" id="ARBA00023163"/>
    </source>
</evidence>
<dbReference type="Gene3D" id="3.30.160.60">
    <property type="entry name" value="Classic Zinc Finger"/>
    <property type="match status" value="4"/>
</dbReference>
<dbReference type="PROSITE" id="PS00028">
    <property type="entry name" value="ZINC_FINGER_C2H2_1"/>
    <property type="match status" value="4"/>
</dbReference>
<dbReference type="GO" id="GO:0000977">
    <property type="term" value="F:RNA polymerase II transcription regulatory region sequence-specific DNA binding"/>
    <property type="evidence" value="ECO:0007669"/>
    <property type="project" value="TreeGrafter"/>
</dbReference>
<protein>
    <submittedName>
        <fullName evidence="16">Uncharacterized protein</fullName>
    </submittedName>
</protein>
<feature type="domain" description="C2H2-type" evidence="14">
    <location>
        <begin position="262"/>
        <end position="289"/>
    </location>
</feature>
<dbReference type="PANTHER" id="PTHR14196">
    <property type="entry name" value="ODD-SKIPPED - RELATED"/>
    <property type="match status" value="1"/>
</dbReference>
<feature type="region of interest" description="Disordered" evidence="13">
    <location>
        <begin position="125"/>
        <end position="165"/>
    </location>
</feature>
<dbReference type="PANTHER" id="PTHR14196:SF12">
    <property type="entry name" value="ZINC FINGER PROTEIN 208-LIKE"/>
    <property type="match status" value="1"/>
</dbReference>
<keyword evidence="11" id="KW-0539">Nucleus</keyword>
<organism evidence="16 17">
    <name type="scientific">Varanus komodoensis</name>
    <name type="common">Komodo dragon</name>
    <dbReference type="NCBI Taxonomy" id="61221"/>
    <lineage>
        <taxon>Eukaryota</taxon>
        <taxon>Metazoa</taxon>
        <taxon>Chordata</taxon>
        <taxon>Craniata</taxon>
        <taxon>Vertebrata</taxon>
        <taxon>Euteleostomi</taxon>
        <taxon>Lepidosauria</taxon>
        <taxon>Squamata</taxon>
        <taxon>Bifurcata</taxon>
        <taxon>Unidentata</taxon>
        <taxon>Episquamata</taxon>
        <taxon>Toxicofera</taxon>
        <taxon>Anguimorpha</taxon>
        <taxon>Paleoanguimorpha</taxon>
        <taxon>Varanoidea</taxon>
        <taxon>Varanidae</taxon>
        <taxon>Varanus</taxon>
    </lineage>
</organism>
<dbReference type="FunFam" id="3.30.160.60:FF:000512">
    <property type="entry name" value="zinc finger protein 197 isoform X1"/>
    <property type="match status" value="1"/>
</dbReference>
<feature type="region of interest" description="Disordered" evidence="13">
    <location>
        <begin position="186"/>
        <end position="222"/>
    </location>
</feature>
<sequence>GGGGHRGPARSTRPSTPRADSCGLAALRCTWRQRFRQFCYPEAAGPLEVCEQLRQLCFQWLKPEKHTKERILELLVLEQFLTILPGETQNWVREQNPETCLQAATLAEGFLQKCQAAKVCKQEHNAVTPGEKEEGSPSEESKEPEEQKRDSLARPAGSPSPGGDEEWAHALQFQLAKDLAKMLRKSDAPASHWSQDSDGSPGGKAGIPRQHERGLCSPTELLGTWDAPTEERPYQCPRCGRRFGENAALRKHLKRHLAEKRYQCTECEMRFRQSSDLIKHQRIHTGEKPYQCQECGKTFSLCSALYRHHRGHSGEKPFKCKICGKGFTRNSSLAQHHRLHNTWAEGHLGLLACM</sequence>
<dbReference type="InterPro" id="IPR003309">
    <property type="entry name" value="SCAN_dom"/>
</dbReference>
<evidence type="ECO:0000256" key="9">
    <source>
        <dbReference type="ARBA" id="ARBA00023125"/>
    </source>
</evidence>
<dbReference type="GO" id="GO:0008270">
    <property type="term" value="F:zinc ion binding"/>
    <property type="evidence" value="ECO:0007669"/>
    <property type="project" value="UniProtKB-KW"/>
</dbReference>
<dbReference type="Ensembl" id="ENSVKKT00000002316.1">
    <property type="protein sequence ID" value="ENSVKKP00000002246.1"/>
    <property type="gene ID" value="ENSVKKG00000001822.1"/>
</dbReference>
<feature type="compositionally biased region" description="Basic and acidic residues" evidence="13">
    <location>
        <begin position="125"/>
        <end position="152"/>
    </location>
</feature>
<accession>A0A8D2ITN8</accession>
<evidence type="ECO:0000256" key="12">
    <source>
        <dbReference type="PROSITE-ProRule" id="PRU00042"/>
    </source>
</evidence>
<feature type="domain" description="C2H2-type" evidence="14">
    <location>
        <begin position="234"/>
        <end position="261"/>
    </location>
</feature>
<evidence type="ECO:0000256" key="5">
    <source>
        <dbReference type="ARBA" id="ARBA00022737"/>
    </source>
</evidence>
<proteinExistence type="inferred from homology"/>
<comment type="similarity">
    <text evidence="3">Belongs to the krueppel C2H2-type zinc-finger protein family.</text>
</comment>
<dbReference type="PROSITE" id="PS50804">
    <property type="entry name" value="SCAN_BOX"/>
    <property type="match status" value="1"/>
</dbReference>
<keyword evidence="17" id="KW-1185">Reference proteome</keyword>
<keyword evidence="8" id="KW-0805">Transcription regulation</keyword>
<evidence type="ECO:0000256" key="8">
    <source>
        <dbReference type="ARBA" id="ARBA00023015"/>
    </source>
</evidence>
<dbReference type="Pfam" id="PF00096">
    <property type="entry name" value="zf-C2H2"/>
    <property type="match status" value="3"/>
</dbReference>
<evidence type="ECO:0000256" key="7">
    <source>
        <dbReference type="ARBA" id="ARBA00022833"/>
    </source>
</evidence>
<dbReference type="InterPro" id="IPR038269">
    <property type="entry name" value="SCAN_sf"/>
</dbReference>
<dbReference type="Proteomes" id="UP000694545">
    <property type="component" value="Unplaced"/>
</dbReference>
<keyword evidence="10" id="KW-0804">Transcription</keyword>
<evidence type="ECO:0000256" key="4">
    <source>
        <dbReference type="ARBA" id="ARBA00022723"/>
    </source>
</evidence>
<dbReference type="SMART" id="SM00431">
    <property type="entry name" value="SCAN"/>
    <property type="match status" value="1"/>
</dbReference>
<comment type="subcellular location">
    <subcellularLocation>
        <location evidence="2">Nucleus</location>
    </subcellularLocation>
</comment>
<feature type="domain" description="C2H2-type" evidence="14">
    <location>
        <begin position="290"/>
        <end position="317"/>
    </location>
</feature>
<dbReference type="Pfam" id="PF02023">
    <property type="entry name" value="SCAN"/>
    <property type="match status" value="1"/>
</dbReference>
<dbReference type="Gene3D" id="1.10.4020.10">
    <property type="entry name" value="DNA breaking-rejoining enzymes"/>
    <property type="match status" value="1"/>
</dbReference>
<reference evidence="16" key="2">
    <citation type="submission" date="2025-09" db="UniProtKB">
        <authorList>
            <consortium name="Ensembl"/>
        </authorList>
    </citation>
    <scope>IDENTIFICATION</scope>
</reference>
<keyword evidence="9" id="KW-0238">DNA-binding</keyword>
<evidence type="ECO:0000256" key="2">
    <source>
        <dbReference type="ARBA" id="ARBA00004123"/>
    </source>
</evidence>
<keyword evidence="5" id="KW-0677">Repeat</keyword>
<evidence type="ECO:0000256" key="3">
    <source>
        <dbReference type="ARBA" id="ARBA00006991"/>
    </source>
</evidence>
<dbReference type="PROSITE" id="PS50157">
    <property type="entry name" value="ZINC_FINGER_C2H2_2"/>
    <property type="match status" value="4"/>
</dbReference>
<evidence type="ECO:0000259" key="14">
    <source>
        <dbReference type="PROSITE" id="PS50157"/>
    </source>
</evidence>
<evidence type="ECO:0000259" key="15">
    <source>
        <dbReference type="PROSITE" id="PS50804"/>
    </source>
</evidence>
<name>A0A8D2ITN8_VARKO</name>
<dbReference type="AlphaFoldDB" id="A0A8D2ITN8"/>
<dbReference type="InterPro" id="IPR013087">
    <property type="entry name" value="Znf_C2H2_type"/>
</dbReference>
<dbReference type="FunFam" id="3.30.160.60:FF:000322">
    <property type="entry name" value="GDNF-inducible zinc finger protein 1"/>
    <property type="match status" value="1"/>
</dbReference>
<dbReference type="GO" id="GO:0000981">
    <property type="term" value="F:DNA-binding transcription factor activity, RNA polymerase II-specific"/>
    <property type="evidence" value="ECO:0007669"/>
    <property type="project" value="TreeGrafter"/>
</dbReference>
<keyword evidence="4" id="KW-0479">Metal-binding</keyword>
<evidence type="ECO:0000256" key="1">
    <source>
        <dbReference type="ARBA" id="ARBA00003767"/>
    </source>
</evidence>
<dbReference type="FunFam" id="1.10.4020.10:FF:000001">
    <property type="entry name" value="zinc finger protein 263 isoform X1"/>
    <property type="match status" value="1"/>
</dbReference>
<dbReference type="FunFam" id="3.30.160.60:FF:002343">
    <property type="entry name" value="Zinc finger protein 33A"/>
    <property type="match status" value="1"/>
</dbReference>
<comment type="function">
    <text evidence="1">May be involved in transcriptional regulation.</text>
</comment>
<keyword evidence="6 12" id="KW-0863">Zinc-finger</keyword>
<feature type="domain" description="SCAN box" evidence="15">
    <location>
        <begin position="32"/>
        <end position="113"/>
    </location>
</feature>
<dbReference type="SUPFAM" id="SSF47353">
    <property type="entry name" value="Retrovirus capsid dimerization domain-like"/>
    <property type="match status" value="1"/>
</dbReference>
<feature type="domain" description="C2H2-type" evidence="14">
    <location>
        <begin position="318"/>
        <end position="340"/>
    </location>
</feature>
<keyword evidence="7" id="KW-0862">Zinc</keyword>
<evidence type="ECO:0000313" key="17">
    <source>
        <dbReference type="Proteomes" id="UP000694545"/>
    </source>
</evidence>